<feature type="non-terminal residue" evidence="9">
    <location>
        <position position="340"/>
    </location>
</feature>
<dbReference type="GO" id="GO:0008270">
    <property type="term" value="F:zinc ion binding"/>
    <property type="evidence" value="ECO:0007669"/>
    <property type="project" value="UniProtKB-KW"/>
</dbReference>
<feature type="zinc finger region" description="C3H1-type" evidence="6">
    <location>
        <begin position="26"/>
        <end position="53"/>
    </location>
</feature>
<dbReference type="Gene3D" id="4.10.1000.10">
    <property type="entry name" value="Zinc finger, CCCH-type"/>
    <property type="match status" value="1"/>
</dbReference>
<evidence type="ECO:0000256" key="4">
    <source>
        <dbReference type="ARBA" id="ARBA00022833"/>
    </source>
</evidence>
<accession>A0A0P1AHI2</accession>
<keyword evidence="2" id="KW-0677">Repeat</keyword>
<dbReference type="STRING" id="4781.A0A0P1AHI2"/>
<feature type="domain" description="B box-type" evidence="8">
    <location>
        <begin position="240"/>
        <end position="286"/>
    </location>
</feature>
<dbReference type="PANTHER" id="PTHR12547:SF18">
    <property type="entry name" value="PROTEIN TIS11"/>
    <property type="match status" value="1"/>
</dbReference>
<evidence type="ECO:0000256" key="6">
    <source>
        <dbReference type="PROSITE-ProRule" id="PRU00723"/>
    </source>
</evidence>
<evidence type="ECO:0000256" key="3">
    <source>
        <dbReference type="ARBA" id="ARBA00022771"/>
    </source>
</evidence>
<dbReference type="SMART" id="SM00336">
    <property type="entry name" value="BBOX"/>
    <property type="match status" value="2"/>
</dbReference>
<dbReference type="SMART" id="SM00356">
    <property type="entry name" value="ZnF_C3H1"/>
    <property type="match status" value="3"/>
</dbReference>
<dbReference type="GeneID" id="36405602"/>
<dbReference type="PROSITE" id="PS50103">
    <property type="entry name" value="ZF_C3H1"/>
    <property type="match status" value="3"/>
</dbReference>
<evidence type="ECO:0000259" key="8">
    <source>
        <dbReference type="PROSITE" id="PS50119"/>
    </source>
</evidence>
<dbReference type="InterPro" id="IPR036855">
    <property type="entry name" value="Znf_CCCH_sf"/>
</dbReference>
<evidence type="ECO:0000256" key="2">
    <source>
        <dbReference type="ARBA" id="ARBA00022737"/>
    </source>
</evidence>
<evidence type="ECO:0000256" key="5">
    <source>
        <dbReference type="PROSITE-ProRule" id="PRU00024"/>
    </source>
</evidence>
<keyword evidence="1 6" id="KW-0479">Metal-binding</keyword>
<dbReference type="Gene3D" id="3.30.1370.210">
    <property type="match status" value="1"/>
</dbReference>
<dbReference type="OrthoDB" id="411372at2759"/>
<dbReference type="Pfam" id="PF22586">
    <property type="entry name" value="ANCHR-like_BBOX"/>
    <property type="match status" value="2"/>
</dbReference>
<dbReference type="Proteomes" id="UP000054928">
    <property type="component" value="Unassembled WGS sequence"/>
</dbReference>
<dbReference type="Gene3D" id="3.30.160.60">
    <property type="entry name" value="Classic Zinc Finger"/>
    <property type="match status" value="1"/>
</dbReference>
<organism evidence="9 10">
    <name type="scientific">Plasmopara halstedii</name>
    <name type="common">Downy mildew of sunflower</name>
    <dbReference type="NCBI Taxonomy" id="4781"/>
    <lineage>
        <taxon>Eukaryota</taxon>
        <taxon>Sar</taxon>
        <taxon>Stramenopiles</taxon>
        <taxon>Oomycota</taxon>
        <taxon>Peronosporomycetes</taxon>
        <taxon>Peronosporales</taxon>
        <taxon>Peronosporaceae</taxon>
        <taxon>Plasmopara</taxon>
    </lineage>
</organism>
<dbReference type="PANTHER" id="PTHR12547">
    <property type="entry name" value="CCCH ZINC FINGER/TIS11-RELATED"/>
    <property type="match status" value="1"/>
</dbReference>
<dbReference type="InterPro" id="IPR000315">
    <property type="entry name" value="Znf_B-box"/>
</dbReference>
<dbReference type="Pfam" id="PF00642">
    <property type="entry name" value="zf-CCCH"/>
    <property type="match status" value="2"/>
</dbReference>
<dbReference type="PROSITE" id="PS50119">
    <property type="entry name" value="ZF_BBOX"/>
    <property type="match status" value="1"/>
</dbReference>
<feature type="domain" description="C3H1-type" evidence="7">
    <location>
        <begin position="96"/>
        <end position="123"/>
    </location>
</feature>
<evidence type="ECO:0000313" key="10">
    <source>
        <dbReference type="Proteomes" id="UP000054928"/>
    </source>
</evidence>
<name>A0A0P1AHI2_PLAHL</name>
<evidence type="ECO:0000313" key="9">
    <source>
        <dbReference type="EMBL" id="CEG40343.1"/>
    </source>
</evidence>
<feature type="zinc finger region" description="C3H1-type" evidence="6">
    <location>
        <begin position="132"/>
        <end position="159"/>
    </location>
</feature>
<reference evidence="10" key="1">
    <citation type="submission" date="2014-09" db="EMBL/GenBank/DDBJ databases">
        <authorList>
            <person name="Sharma Rahul"/>
            <person name="Thines Marco"/>
        </authorList>
    </citation>
    <scope>NUCLEOTIDE SEQUENCE [LARGE SCALE GENOMIC DNA]</scope>
</reference>
<sequence length="340" mass="37260">MNAVKATNGSVVYGKTIKAILLRIMKKTTNPCRSFAAGICRMGDQCKYYHVTDDARYANFDPVAANPPRIPKIKTVKVKESKPAEPVAVPSVANEIPPAKLCRHFSRGFCAKGSACTFAHVMGLPKDSLPSGKAAKLCQFFVNGLCDRGDACMYVHPPQADPVPKTAATDTVVTKTKEESETIPEQVVETRVCIECEKPGIAVWQCEKCDNSLYCDACNLSVHRARVMAKHKQIKLSPARIMPLCGECESSTASVQCEQCDVPFCASCDTTVHKFKSLQKHRRTQLLDVLATDKLPKKAEELTLLKQDEKMTSMKKSKAKSVPVANIGDPVPYVESIPQL</sequence>
<evidence type="ECO:0000259" key="7">
    <source>
        <dbReference type="PROSITE" id="PS50103"/>
    </source>
</evidence>
<dbReference type="SUPFAM" id="SSF90229">
    <property type="entry name" value="CCCH zinc finger"/>
    <property type="match status" value="3"/>
</dbReference>
<dbReference type="Pfam" id="PF14608">
    <property type="entry name" value="zf-CCCH_2"/>
    <property type="match status" value="1"/>
</dbReference>
<evidence type="ECO:0000256" key="1">
    <source>
        <dbReference type="ARBA" id="ARBA00022723"/>
    </source>
</evidence>
<dbReference type="CDD" id="cd19757">
    <property type="entry name" value="Bbox1"/>
    <property type="match status" value="1"/>
</dbReference>
<dbReference type="SUPFAM" id="SSF57845">
    <property type="entry name" value="B-box zinc-binding domain"/>
    <property type="match status" value="1"/>
</dbReference>
<feature type="domain" description="C3H1-type" evidence="7">
    <location>
        <begin position="26"/>
        <end position="53"/>
    </location>
</feature>
<dbReference type="EMBL" id="CCYD01000482">
    <property type="protein sequence ID" value="CEG40343.1"/>
    <property type="molecule type" value="Genomic_DNA"/>
</dbReference>
<proteinExistence type="predicted"/>
<feature type="domain" description="C3H1-type" evidence="7">
    <location>
        <begin position="132"/>
        <end position="159"/>
    </location>
</feature>
<dbReference type="RefSeq" id="XP_024576712.1">
    <property type="nucleotide sequence ID" value="XM_024725990.1"/>
</dbReference>
<dbReference type="InterPro" id="IPR000571">
    <property type="entry name" value="Znf_CCCH"/>
</dbReference>
<feature type="zinc finger region" description="C3H1-type" evidence="6">
    <location>
        <begin position="96"/>
        <end position="123"/>
    </location>
</feature>
<dbReference type="InterPro" id="IPR045877">
    <property type="entry name" value="ZFP36-like"/>
</dbReference>
<keyword evidence="10" id="KW-1185">Reference proteome</keyword>
<dbReference type="GO" id="GO:0003729">
    <property type="term" value="F:mRNA binding"/>
    <property type="evidence" value="ECO:0007669"/>
    <property type="project" value="InterPro"/>
</dbReference>
<dbReference type="AlphaFoldDB" id="A0A0P1AHI2"/>
<keyword evidence="4 6" id="KW-0862">Zinc</keyword>
<protein>
    <submittedName>
        <fullName evidence="9">Zinc finger domain containing protein</fullName>
    </submittedName>
</protein>
<keyword evidence="3 5" id="KW-0863">Zinc-finger</keyword>